<feature type="region of interest" description="Disordered" evidence="1">
    <location>
        <begin position="88"/>
        <end position="119"/>
    </location>
</feature>
<protein>
    <recommendedName>
        <fullName evidence="5">Transmembrane protein 138</fullName>
    </recommendedName>
</protein>
<organism evidence="3 4">
    <name type="scientific">Solanum stoloniferum</name>
    <dbReference type="NCBI Taxonomy" id="62892"/>
    <lineage>
        <taxon>Eukaryota</taxon>
        <taxon>Viridiplantae</taxon>
        <taxon>Streptophyta</taxon>
        <taxon>Embryophyta</taxon>
        <taxon>Tracheophyta</taxon>
        <taxon>Spermatophyta</taxon>
        <taxon>Magnoliopsida</taxon>
        <taxon>eudicotyledons</taxon>
        <taxon>Gunneridae</taxon>
        <taxon>Pentapetalae</taxon>
        <taxon>asterids</taxon>
        <taxon>lamiids</taxon>
        <taxon>Solanales</taxon>
        <taxon>Solanaceae</taxon>
        <taxon>Solanoideae</taxon>
        <taxon>Solaneae</taxon>
        <taxon>Solanum</taxon>
    </lineage>
</organism>
<keyword evidence="2" id="KW-0472">Membrane</keyword>
<gene>
    <name evidence="3" type="ORF">AABB24_017272</name>
</gene>
<feature type="compositionally biased region" description="Basic residues" evidence="1">
    <location>
        <begin position="96"/>
        <end position="108"/>
    </location>
</feature>
<evidence type="ECO:0008006" key="5">
    <source>
        <dbReference type="Google" id="ProtNLM"/>
    </source>
</evidence>
<feature type="transmembrane region" description="Helical" evidence="2">
    <location>
        <begin position="33"/>
        <end position="53"/>
    </location>
</feature>
<dbReference type="Proteomes" id="UP001627284">
    <property type="component" value="Unassembled WGS sequence"/>
</dbReference>
<feature type="compositionally biased region" description="Polar residues" evidence="1">
    <location>
        <begin position="110"/>
        <end position="119"/>
    </location>
</feature>
<evidence type="ECO:0000256" key="1">
    <source>
        <dbReference type="SAM" id="MobiDB-lite"/>
    </source>
</evidence>
<comment type="caution">
    <text evidence="3">The sequence shown here is derived from an EMBL/GenBank/DDBJ whole genome shotgun (WGS) entry which is preliminary data.</text>
</comment>
<feature type="non-terminal residue" evidence="3">
    <location>
        <position position="1"/>
    </location>
</feature>
<evidence type="ECO:0000256" key="2">
    <source>
        <dbReference type="SAM" id="Phobius"/>
    </source>
</evidence>
<dbReference type="EMBL" id="JBJKTR010000010">
    <property type="protein sequence ID" value="KAL3356528.1"/>
    <property type="molecule type" value="Genomic_DNA"/>
</dbReference>
<reference evidence="3 4" key="1">
    <citation type="submission" date="2024-05" db="EMBL/GenBank/DDBJ databases">
        <title>De novo assembly of an allotetraploid wild potato.</title>
        <authorList>
            <person name="Hosaka A.J."/>
        </authorList>
    </citation>
    <scope>NUCLEOTIDE SEQUENCE [LARGE SCALE GENOMIC DNA]</scope>
    <source>
        <tissue evidence="3">Young leaves</tissue>
    </source>
</reference>
<sequence length="119" mass="13323">ALNHLSLYGASVLVLNSYLQLSFPHSAEPQLNLVSWLSLNFTFVSLFVVMMSMNSGFVAHSDRALFLIHAQYIDGVFVTDDAASLFRTNPHLSQPHNHRSRNSSHRSRNTIVSSRNAKP</sequence>
<evidence type="ECO:0000313" key="3">
    <source>
        <dbReference type="EMBL" id="KAL3356528.1"/>
    </source>
</evidence>
<proteinExistence type="predicted"/>
<dbReference type="AlphaFoldDB" id="A0ABD2TJQ4"/>
<keyword evidence="2" id="KW-0812">Transmembrane</keyword>
<name>A0ABD2TJQ4_9SOLN</name>
<keyword evidence="2" id="KW-1133">Transmembrane helix</keyword>
<accession>A0ABD2TJQ4</accession>
<keyword evidence="4" id="KW-1185">Reference proteome</keyword>
<evidence type="ECO:0000313" key="4">
    <source>
        <dbReference type="Proteomes" id="UP001627284"/>
    </source>
</evidence>